<evidence type="ECO:0000259" key="1">
    <source>
        <dbReference type="Pfam" id="PF13460"/>
    </source>
</evidence>
<keyword evidence="3" id="KW-1185">Reference proteome</keyword>
<dbReference type="SUPFAM" id="SSF51735">
    <property type="entry name" value="NAD(P)-binding Rossmann-fold domains"/>
    <property type="match status" value="1"/>
</dbReference>
<dbReference type="InterPro" id="IPR036291">
    <property type="entry name" value="NAD(P)-bd_dom_sf"/>
</dbReference>
<name>A0AA37T2E4_9GAMM</name>
<evidence type="ECO:0000313" key="2">
    <source>
        <dbReference type="EMBL" id="GLS25148.1"/>
    </source>
</evidence>
<gene>
    <name evidence="2" type="ORF">GCM10007877_08620</name>
</gene>
<sequence>MTTVSIIGGTGMLGAPVAHQLLNDGFSVRILSRSPEKAQAQLGEGFSYAQADIMDVESLKVALANTDMVHINVSGHDRKSYYTQHVVGAENVLAALGNRTIDCISMISSASAYPEFNDRWDNRYKLEAEEKLKASHQPYLAFLPSWFMETLPLFQQDEKMVRIGPSTKPIHWVTAAEYAQIVSQSLQDPNCRNQRISIYGPEGIAMKEAVERYAQHHQLGVKTLPTWMAKCFGRIARDAVLVDVADLMQHYDRTGEKHVPNTIRTQITLSDWLAERPVT</sequence>
<dbReference type="InterPro" id="IPR051604">
    <property type="entry name" value="Ergot_Alk_Oxidoreductase"/>
</dbReference>
<dbReference type="PANTHER" id="PTHR43162:SF1">
    <property type="entry name" value="PRESTALK A DIFFERENTIATION PROTEIN A"/>
    <property type="match status" value="1"/>
</dbReference>
<organism evidence="2 3">
    <name type="scientific">Marinibactrum halimedae</name>
    <dbReference type="NCBI Taxonomy" id="1444977"/>
    <lineage>
        <taxon>Bacteria</taxon>
        <taxon>Pseudomonadati</taxon>
        <taxon>Pseudomonadota</taxon>
        <taxon>Gammaproteobacteria</taxon>
        <taxon>Cellvibrionales</taxon>
        <taxon>Cellvibrionaceae</taxon>
        <taxon>Marinibactrum</taxon>
    </lineage>
</organism>
<dbReference type="Proteomes" id="UP001156870">
    <property type="component" value="Unassembled WGS sequence"/>
</dbReference>
<proteinExistence type="predicted"/>
<dbReference type="RefSeq" id="WP_232595310.1">
    <property type="nucleotide sequence ID" value="NZ_BSPD01000023.1"/>
</dbReference>
<accession>A0AA37T2E4</accession>
<feature type="domain" description="NAD(P)-binding" evidence="1">
    <location>
        <begin position="8"/>
        <end position="150"/>
    </location>
</feature>
<evidence type="ECO:0000313" key="3">
    <source>
        <dbReference type="Proteomes" id="UP001156870"/>
    </source>
</evidence>
<dbReference type="PANTHER" id="PTHR43162">
    <property type="match status" value="1"/>
</dbReference>
<protein>
    <recommendedName>
        <fullName evidence="1">NAD(P)-binding domain-containing protein</fullName>
    </recommendedName>
</protein>
<dbReference type="InterPro" id="IPR016040">
    <property type="entry name" value="NAD(P)-bd_dom"/>
</dbReference>
<dbReference type="EMBL" id="BSPD01000023">
    <property type="protein sequence ID" value="GLS25148.1"/>
    <property type="molecule type" value="Genomic_DNA"/>
</dbReference>
<reference evidence="2 3" key="1">
    <citation type="journal article" date="2014" name="Int. J. Syst. Evol. Microbiol.">
        <title>Complete genome sequence of Corynebacterium casei LMG S-19264T (=DSM 44701T), isolated from a smear-ripened cheese.</title>
        <authorList>
            <consortium name="US DOE Joint Genome Institute (JGI-PGF)"/>
            <person name="Walter F."/>
            <person name="Albersmeier A."/>
            <person name="Kalinowski J."/>
            <person name="Ruckert C."/>
        </authorList>
    </citation>
    <scope>NUCLEOTIDE SEQUENCE [LARGE SCALE GENOMIC DNA]</scope>
    <source>
        <strain evidence="2 3">NBRC 110095</strain>
    </source>
</reference>
<dbReference type="AlphaFoldDB" id="A0AA37T2E4"/>
<dbReference type="Gene3D" id="3.40.50.720">
    <property type="entry name" value="NAD(P)-binding Rossmann-like Domain"/>
    <property type="match status" value="1"/>
</dbReference>
<comment type="caution">
    <text evidence="2">The sequence shown here is derived from an EMBL/GenBank/DDBJ whole genome shotgun (WGS) entry which is preliminary data.</text>
</comment>
<dbReference type="Pfam" id="PF13460">
    <property type="entry name" value="NAD_binding_10"/>
    <property type="match status" value="1"/>
</dbReference>